<evidence type="ECO:0000313" key="1">
    <source>
        <dbReference type="EMBL" id="XDI35872.1"/>
    </source>
</evidence>
<gene>
    <name evidence="1" type="ORF">AB3N04_14325</name>
</gene>
<name>A0AB39BPW1_9BACI</name>
<organism evidence="1">
    <name type="scientific">Alkalihalophilus sp. As8PL</name>
    <dbReference type="NCBI Taxonomy" id="3237103"/>
    <lineage>
        <taxon>Bacteria</taxon>
        <taxon>Bacillati</taxon>
        <taxon>Bacillota</taxon>
        <taxon>Bacilli</taxon>
        <taxon>Bacillales</taxon>
        <taxon>Bacillaceae</taxon>
        <taxon>Alkalihalophilus</taxon>
    </lineage>
</organism>
<dbReference type="EMBL" id="CP162551">
    <property type="protein sequence ID" value="XDI35872.1"/>
    <property type="molecule type" value="Genomic_DNA"/>
</dbReference>
<reference evidence="1" key="1">
    <citation type="submission" date="2024-07" db="EMBL/GenBank/DDBJ databases">
        <title>Identification and characteristics of an arsenic-resistant bacterial isolate, which belongs to a novel species.</title>
        <authorList>
            <person name="Juszczyk A."/>
            <person name="Kowalczyk A."/>
            <person name="Was K."/>
            <person name="Kosowicz W."/>
            <person name="Budzyn A."/>
            <person name="Latowski D."/>
        </authorList>
    </citation>
    <scope>NUCLEOTIDE SEQUENCE</scope>
    <source>
        <strain evidence="1">As8PL</strain>
    </source>
</reference>
<dbReference type="AlphaFoldDB" id="A0AB39BPW1"/>
<proteinExistence type="predicted"/>
<sequence>MRKYKEERYEGALYLHSMHRYFPQDNEPKLDRKSVGEWAGMRKYKEERYEGALYLHSMHRYFPQDNEPKLDRKSERPTAFAVALF</sequence>
<dbReference type="RefSeq" id="WP_368503394.1">
    <property type="nucleotide sequence ID" value="NZ_CP162551.1"/>
</dbReference>
<protein>
    <submittedName>
        <fullName evidence="1">Uncharacterized protein</fullName>
    </submittedName>
</protein>
<accession>A0AB39BPW1</accession>